<proteinExistence type="predicted"/>
<dbReference type="GO" id="GO:0006508">
    <property type="term" value="P:proteolysis"/>
    <property type="evidence" value="ECO:0007669"/>
    <property type="project" value="UniProtKB-KW"/>
</dbReference>
<accession>A0A1M6QES0</accession>
<name>A0A1M6QES0_9FIRM</name>
<dbReference type="AlphaFoldDB" id="A0A1M6QES0"/>
<dbReference type="STRING" id="1121421.SAMN02745123_00998"/>
<dbReference type="RefSeq" id="WP_072911395.1">
    <property type="nucleotide sequence ID" value="NZ_FRAR01000008.1"/>
</dbReference>
<dbReference type="OrthoDB" id="9805982at2"/>
<evidence type="ECO:0000313" key="1">
    <source>
        <dbReference type="EMBL" id="SHK18610.1"/>
    </source>
</evidence>
<reference evidence="2" key="1">
    <citation type="submission" date="2016-11" db="EMBL/GenBank/DDBJ databases">
        <authorList>
            <person name="Varghese N."/>
            <person name="Submissions S."/>
        </authorList>
    </citation>
    <scope>NUCLEOTIDE SEQUENCE [LARGE SCALE GENOMIC DNA]</scope>
    <source>
        <strain evidence="2">DSM 10349</strain>
    </source>
</reference>
<keyword evidence="2" id="KW-1185">Reference proteome</keyword>
<dbReference type="EMBL" id="FRAR01000008">
    <property type="protein sequence ID" value="SHK18610.1"/>
    <property type="molecule type" value="Genomic_DNA"/>
</dbReference>
<organism evidence="1 2">
    <name type="scientific">Desulforamulus aeronauticus DSM 10349</name>
    <dbReference type="NCBI Taxonomy" id="1121421"/>
    <lineage>
        <taxon>Bacteria</taxon>
        <taxon>Bacillati</taxon>
        <taxon>Bacillota</taxon>
        <taxon>Clostridia</taxon>
        <taxon>Eubacteriales</taxon>
        <taxon>Peptococcaceae</taxon>
        <taxon>Desulforamulus</taxon>
    </lineage>
</organism>
<keyword evidence="1" id="KW-0645">Protease</keyword>
<sequence length="317" mass="37578">MKKLSIPYAMQSELLYESLTDEYLQYIKEIYMPLPFEIIGSARTPNSKYIPHYSKIFDNEVSKYSMKPIDVVLVVNNPAIPRDKYDEIINKIAEIKDKIKKVIISDFYFLDYSLKAFENFNIEIEISVISELNSIEKIRHFLEAYPSVNSICLYYNFLYDLESLKKIRKEFKYTKFKVIVNHGCFYNCPFSFQHHLALCQSDLPRFFCKGYNKKRNLLKEIQFIRPESLNIYDDYIDIYKISGRQHSHDKILKMIKSYGERKESEFINSILDLNGKIKLDRIPNNAIPAEYDEIRSKCKNQCHKCGYCDKLYNSFGI</sequence>
<protein>
    <submittedName>
        <fullName evidence="1">Collagenase-like protease, PrtC family</fullName>
    </submittedName>
</protein>
<keyword evidence="1" id="KW-0378">Hydrolase</keyword>
<evidence type="ECO:0000313" key="2">
    <source>
        <dbReference type="Proteomes" id="UP000183997"/>
    </source>
</evidence>
<gene>
    <name evidence="1" type="ORF">SAMN02745123_00998</name>
</gene>
<dbReference type="Proteomes" id="UP000183997">
    <property type="component" value="Unassembled WGS sequence"/>
</dbReference>
<dbReference type="GO" id="GO:0008233">
    <property type="term" value="F:peptidase activity"/>
    <property type="evidence" value="ECO:0007669"/>
    <property type="project" value="UniProtKB-KW"/>
</dbReference>